<keyword evidence="4" id="KW-0503">Monooxygenase</keyword>
<dbReference type="InterPro" id="IPR050766">
    <property type="entry name" value="Bact_Lucif_Oxidored"/>
</dbReference>
<keyword evidence="3" id="KW-0560">Oxidoreductase</keyword>
<evidence type="ECO:0000313" key="7">
    <source>
        <dbReference type="Proteomes" id="UP000290624"/>
    </source>
</evidence>
<organism evidence="6 7">
    <name type="scientific">Propioniciclava flava</name>
    <dbReference type="NCBI Taxonomy" id="2072026"/>
    <lineage>
        <taxon>Bacteria</taxon>
        <taxon>Bacillati</taxon>
        <taxon>Actinomycetota</taxon>
        <taxon>Actinomycetes</taxon>
        <taxon>Propionibacteriales</taxon>
        <taxon>Propionibacteriaceae</taxon>
        <taxon>Propioniciclava</taxon>
    </lineage>
</organism>
<comment type="caution">
    <text evidence="6">The sequence shown here is derived from an EMBL/GenBank/DDBJ whole genome shotgun (WGS) entry which is preliminary data.</text>
</comment>
<keyword evidence="2" id="KW-0285">Flavoprotein</keyword>
<evidence type="ECO:0000313" key="6">
    <source>
        <dbReference type="EMBL" id="RXW33559.1"/>
    </source>
</evidence>
<sequence>MTLSALRFGAFISPFHPLGRSPTLAMARDLDLVRHLDDLGFDDVWIGEHYSGGWSIISAPEMFLAAAASQTKRIGLGTGVVSLPYHHPFQVASRIAQLDHLSRGRAILGLGAGVSKADAQMLGIDPETRWRRMDEGIDAVKRLLSGEEPVSVSTDWFSLDRAELQLLPLQANIEIAVASNYSENSMRLAGRHGLSLLALGGFLPGGPKVDLEQRWRIAKESAAQHSTNVSRDGLSIVLPVHLAETRDQAFQDVRTGAESWLFDYFHDTLGAPVRQSTPPGREVEELVDQGGAIIGTPEDCITAIKTLYNQSGGFGRFLTVVLDWTTQAKQWESFNLMAEEVVPHFSPSSLDSLRRGQLRAAPGTNS</sequence>
<dbReference type="Proteomes" id="UP000290624">
    <property type="component" value="Unassembled WGS sequence"/>
</dbReference>
<dbReference type="InterPro" id="IPR036661">
    <property type="entry name" value="Luciferase-like_sf"/>
</dbReference>
<dbReference type="Pfam" id="PF00296">
    <property type="entry name" value="Bac_luciferase"/>
    <property type="match status" value="1"/>
</dbReference>
<dbReference type="PANTHER" id="PTHR30137:SF16">
    <property type="entry name" value="BLL0895 PROTEIN"/>
    <property type="match status" value="1"/>
</dbReference>
<dbReference type="InterPro" id="IPR011251">
    <property type="entry name" value="Luciferase-like_dom"/>
</dbReference>
<gene>
    <name evidence="6" type="ORF">C1706_02065</name>
</gene>
<dbReference type="GO" id="GO:0016705">
    <property type="term" value="F:oxidoreductase activity, acting on paired donors, with incorporation or reduction of molecular oxygen"/>
    <property type="evidence" value="ECO:0007669"/>
    <property type="project" value="InterPro"/>
</dbReference>
<proteinExistence type="inferred from homology"/>
<evidence type="ECO:0000259" key="5">
    <source>
        <dbReference type="Pfam" id="PF00296"/>
    </source>
</evidence>
<dbReference type="GO" id="GO:0004497">
    <property type="term" value="F:monooxygenase activity"/>
    <property type="evidence" value="ECO:0007669"/>
    <property type="project" value="UniProtKB-KW"/>
</dbReference>
<dbReference type="AlphaFoldDB" id="A0A4Q2EJK1"/>
<keyword evidence="7" id="KW-1185">Reference proteome</keyword>
<feature type="domain" description="Luciferase-like" evidence="5">
    <location>
        <begin position="7"/>
        <end position="312"/>
    </location>
</feature>
<comment type="similarity">
    <text evidence="1">Belongs to the bacterial luciferase oxidoreductase family.</text>
</comment>
<dbReference type="EMBL" id="PPCV01000001">
    <property type="protein sequence ID" value="RXW33559.1"/>
    <property type="molecule type" value="Genomic_DNA"/>
</dbReference>
<reference evidence="6 7" key="1">
    <citation type="submission" date="2018-01" db="EMBL/GenBank/DDBJ databases">
        <title>Lactibacter flavus gen. nov., sp. nov., a novel bacterium of the family Propionibacteriaceae isolated from raw milk and dairy products.</title>
        <authorList>
            <person name="Wenning M."/>
            <person name="Breitenwieser F."/>
            <person name="Huptas C."/>
            <person name="von Neubeck M."/>
            <person name="Busse H.-J."/>
            <person name="Scherer S."/>
        </authorList>
    </citation>
    <scope>NUCLEOTIDE SEQUENCE [LARGE SCALE GENOMIC DNA]</scope>
    <source>
        <strain evidence="6 7">VG341</strain>
    </source>
</reference>
<evidence type="ECO:0000256" key="1">
    <source>
        <dbReference type="ARBA" id="ARBA00010426"/>
    </source>
</evidence>
<accession>A0A4Q2EJK1</accession>
<dbReference type="GO" id="GO:0005829">
    <property type="term" value="C:cytosol"/>
    <property type="evidence" value="ECO:0007669"/>
    <property type="project" value="TreeGrafter"/>
</dbReference>
<evidence type="ECO:0000256" key="2">
    <source>
        <dbReference type="ARBA" id="ARBA00022630"/>
    </source>
</evidence>
<evidence type="ECO:0000256" key="4">
    <source>
        <dbReference type="ARBA" id="ARBA00023033"/>
    </source>
</evidence>
<name>A0A4Q2EJK1_9ACTN</name>
<evidence type="ECO:0000256" key="3">
    <source>
        <dbReference type="ARBA" id="ARBA00023002"/>
    </source>
</evidence>
<dbReference type="Gene3D" id="3.20.20.30">
    <property type="entry name" value="Luciferase-like domain"/>
    <property type="match status" value="1"/>
</dbReference>
<dbReference type="PANTHER" id="PTHR30137">
    <property type="entry name" value="LUCIFERASE-LIKE MONOOXYGENASE"/>
    <property type="match status" value="1"/>
</dbReference>
<protein>
    <submittedName>
        <fullName evidence="6">LLM class flavin-dependent oxidoreductase</fullName>
    </submittedName>
</protein>
<dbReference type="OrthoDB" id="143323at2"/>
<dbReference type="RefSeq" id="WP_129457526.1">
    <property type="nucleotide sequence ID" value="NZ_PPCV01000001.1"/>
</dbReference>
<dbReference type="SUPFAM" id="SSF51679">
    <property type="entry name" value="Bacterial luciferase-like"/>
    <property type="match status" value="1"/>
</dbReference>